<evidence type="ECO:0000313" key="1">
    <source>
        <dbReference type="EMBL" id="SDO47308.1"/>
    </source>
</evidence>
<name>A0A1H0JU92_9SPHI</name>
<keyword evidence="2" id="KW-1185">Reference proteome</keyword>
<organism evidence="1 2">
    <name type="scientific">Pedobacter steynii</name>
    <dbReference type="NCBI Taxonomy" id="430522"/>
    <lineage>
        <taxon>Bacteria</taxon>
        <taxon>Pseudomonadati</taxon>
        <taxon>Bacteroidota</taxon>
        <taxon>Sphingobacteriia</taxon>
        <taxon>Sphingobacteriales</taxon>
        <taxon>Sphingobacteriaceae</taxon>
        <taxon>Pedobacter</taxon>
    </lineage>
</organism>
<proteinExistence type="predicted"/>
<evidence type="ECO:0000313" key="2">
    <source>
        <dbReference type="Proteomes" id="UP000183200"/>
    </source>
</evidence>
<reference evidence="2" key="1">
    <citation type="submission" date="2016-10" db="EMBL/GenBank/DDBJ databases">
        <authorList>
            <person name="Varghese N."/>
            <person name="Submissions S."/>
        </authorList>
    </citation>
    <scope>NUCLEOTIDE SEQUENCE [LARGE SCALE GENOMIC DNA]</scope>
    <source>
        <strain evidence="2">DSM 19110</strain>
    </source>
</reference>
<protein>
    <submittedName>
        <fullName evidence="1">Uncharacterized protein</fullName>
    </submittedName>
</protein>
<dbReference type="AlphaFoldDB" id="A0A1H0JU92"/>
<accession>A0A1H0JU92</accession>
<dbReference type="EMBL" id="FNGY01000015">
    <property type="protein sequence ID" value="SDO47308.1"/>
    <property type="molecule type" value="Genomic_DNA"/>
</dbReference>
<sequence length="56" mass="6445">MSRGFLYLKLHITSKLGLTHFAYSSGVFISSQTDKLISIGTHIINTLRRDQFFRNI</sequence>
<dbReference type="Proteomes" id="UP000183200">
    <property type="component" value="Unassembled WGS sequence"/>
</dbReference>
<gene>
    <name evidence="1" type="ORF">SAMN05421820_11580</name>
</gene>